<dbReference type="Gene3D" id="3.20.20.60">
    <property type="entry name" value="Phosphoenolpyruvate-binding domains"/>
    <property type="match status" value="1"/>
</dbReference>
<dbReference type="Pfam" id="PF03328">
    <property type="entry name" value="HpcH_HpaI"/>
    <property type="match status" value="1"/>
</dbReference>
<evidence type="ECO:0000256" key="2">
    <source>
        <dbReference type="ARBA" id="ARBA00022723"/>
    </source>
</evidence>
<sequence>MPAAENRFKSALSRGQLQIGSWVGMADPYLAEITATAGFDWLLVDGEHAPNDLRTIMEQVRVIQASDSHPVVRLPVGETWMIKQVLDAGAQSILIPLVESAEQARDLARAVQYPPNGVRGVGAALARSSRFSGIPDYLATADAQIWLGVQVETRAGLAALDDILGVGRVDGVFVGPADLAADMGYLGRYDVAEVNDLILDALGRIAAAGKAPGILTTDPAFAATCRRAGARFVATTIDVTLYAQAIRQAAQQSRDNLADQT</sequence>
<name>A0ABW4R9N7_9RHOB</name>
<protein>
    <submittedName>
        <fullName evidence="5">Aldolase/citrate lyase family protein</fullName>
    </submittedName>
</protein>
<evidence type="ECO:0000256" key="1">
    <source>
        <dbReference type="ARBA" id="ARBA00005568"/>
    </source>
</evidence>
<dbReference type="GO" id="GO:0016829">
    <property type="term" value="F:lyase activity"/>
    <property type="evidence" value="ECO:0007669"/>
    <property type="project" value="UniProtKB-KW"/>
</dbReference>
<dbReference type="InterPro" id="IPR040442">
    <property type="entry name" value="Pyrv_kinase-like_dom_sf"/>
</dbReference>
<keyword evidence="3 5" id="KW-0456">Lyase</keyword>
<comment type="caution">
    <text evidence="5">The sequence shown here is derived from an EMBL/GenBank/DDBJ whole genome shotgun (WGS) entry which is preliminary data.</text>
</comment>
<dbReference type="InterPro" id="IPR015813">
    <property type="entry name" value="Pyrv/PenolPyrv_kinase-like_dom"/>
</dbReference>
<accession>A0ABW4R9N7</accession>
<keyword evidence="6" id="KW-1185">Reference proteome</keyword>
<dbReference type="PANTHER" id="PTHR30502">
    <property type="entry name" value="2-KETO-3-DEOXY-L-RHAMNONATE ALDOLASE"/>
    <property type="match status" value="1"/>
</dbReference>
<dbReference type="EMBL" id="JBHUEN010000043">
    <property type="protein sequence ID" value="MFD1882638.1"/>
    <property type="molecule type" value="Genomic_DNA"/>
</dbReference>
<dbReference type="InterPro" id="IPR005000">
    <property type="entry name" value="Aldolase/citrate-lyase_domain"/>
</dbReference>
<gene>
    <name evidence="5" type="ORF">ACFSCT_13020</name>
</gene>
<dbReference type="Proteomes" id="UP001597213">
    <property type="component" value="Unassembled WGS sequence"/>
</dbReference>
<organism evidence="5 6">
    <name type="scientific">Paracoccus pacificus</name>
    <dbReference type="NCBI Taxonomy" id="1463598"/>
    <lineage>
        <taxon>Bacteria</taxon>
        <taxon>Pseudomonadati</taxon>
        <taxon>Pseudomonadota</taxon>
        <taxon>Alphaproteobacteria</taxon>
        <taxon>Rhodobacterales</taxon>
        <taxon>Paracoccaceae</taxon>
        <taxon>Paracoccus</taxon>
    </lineage>
</organism>
<evidence type="ECO:0000259" key="4">
    <source>
        <dbReference type="Pfam" id="PF03328"/>
    </source>
</evidence>
<dbReference type="RefSeq" id="WP_379143381.1">
    <property type="nucleotide sequence ID" value="NZ_JBHUEN010000043.1"/>
</dbReference>
<comment type="similarity">
    <text evidence="1">Belongs to the HpcH/HpaI aldolase family.</text>
</comment>
<dbReference type="InterPro" id="IPR050251">
    <property type="entry name" value="HpcH-HpaI_aldolase"/>
</dbReference>
<feature type="domain" description="HpcH/HpaI aldolase/citrate lyase" evidence="4">
    <location>
        <begin position="18"/>
        <end position="244"/>
    </location>
</feature>
<evidence type="ECO:0000313" key="5">
    <source>
        <dbReference type="EMBL" id="MFD1882638.1"/>
    </source>
</evidence>
<evidence type="ECO:0000256" key="3">
    <source>
        <dbReference type="ARBA" id="ARBA00023239"/>
    </source>
</evidence>
<dbReference type="SUPFAM" id="SSF51621">
    <property type="entry name" value="Phosphoenolpyruvate/pyruvate domain"/>
    <property type="match status" value="1"/>
</dbReference>
<reference evidence="6" key="1">
    <citation type="journal article" date="2019" name="Int. J. Syst. Evol. Microbiol.">
        <title>The Global Catalogue of Microorganisms (GCM) 10K type strain sequencing project: providing services to taxonomists for standard genome sequencing and annotation.</title>
        <authorList>
            <consortium name="The Broad Institute Genomics Platform"/>
            <consortium name="The Broad Institute Genome Sequencing Center for Infectious Disease"/>
            <person name="Wu L."/>
            <person name="Ma J."/>
        </authorList>
    </citation>
    <scope>NUCLEOTIDE SEQUENCE [LARGE SCALE GENOMIC DNA]</scope>
    <source>
        <strain evidence="6">CCUG 56029</strain>
    </source>
</reference>
<dbReference type="PANTHER" id="PTHR30502:SF0">
    <property type="entry name" value="PHOSPHOENOLPYRUVATE CARBOXYLASE FAMILY PROTEIN"/>
    <property type="match status" value="1"/>
</dbReference>
<proteinExistence type="inferred from homology"/>
<evidence type="ECO:0000313" key="6">
    <source>
        <dbReference type="Proteomes" id="UP001597213"/>
    </source>
</evidence>
<keyword evidence="2" id="KW-0479">Metal-binding</keyword>